<name>A0A8S3GLG3_9BILA</name>
<reference evidence="1" key="1">
    <citation type="submission" date="2021-02" db="EMBL/GenBank/DDBJ databases">
        <authorList>
            <person name="Nowell W R."/>
        </authorList>
    </citation>
    <scope>NUCLEOTIDE SEQUENCE</scope>
</reference>
<accession>A0A8S3GLG3</accession>
<protein>
    <submittedName>
        <fullName evidence="1">Uncharacterized protein</fullName>
    </submittedName>
</protein>
<evidence type="ECO:0000313" key="3">
    <source>
        <dbReference type="Proteomes" id="UP000681967"/>
    </source>
</evidence>
<dbReference type="EMBL" id="CAJOBH010269580">
    <property type="protein sequence ID" value="CAF5163728.1"/>
    <property type="molecule type" value="Genomic_DNA"/>
</dbReference>
<feature type="non-terminal residue" evidence="1">
    <location>
        <position position="138"/>
    </location>
</feature>
<sequence length="138" mass="15731">KLYRSAHRSVSGWKRAISCHGNLRHIDVAATLTAGTDVKDQENNETRITSNVTRSDNTPQSLDPLIFHENYRKYLPEIKRLYSTYVYELLEIVSLYRFQDEIDLFCRCESMDASAGGNKKGGLEDSASIEVQNLIEKT</sequence>
<dbReference type="Proteomes" id="UP000681967">
    <property type="component" value="Unassembled WGS sequence"/>
</dbReference>
<evidence type="ECO:0000313" key="1">
    <source>
        <dbReference type="EMBL" id="CAF5163728.1"/>
    </source>
</evidence>
<feature type="non-terminal residue" evidence="1">
    <location>
        <position position="1"/>
    </location>
</feature>
<gene>
    <name evidence="1" type="ORF">BYL167_LOCUS75341</name>
    <name evidence="2" type="ORF">GIL414_LOCUS86821</name>
</gene>
<evidence type="ECO:0000313" key="2">
    <source>
        <dbReference type="EMBL" id="CAF5225868.1"/>
    </source>
</evidence>
<dbReference type="AlphaFoldDB" id="A0A8S3GLG3"/>
<organism evidence="1 3">
    <name type="scientific">Rotaria magnacalcarata</name>
    <dbReference type="NCBI Taxonomy" id="392030"/>
    <lineage>
        <taxon>Eukaryota</taxon>
        <taxon>Metazoa</taxon>
        <taxon>Spiralia</taxon>
        <taxon>Gnathifera</taxon>
        <taxon>Rotifera</taxon>
        <taxon>Eurotatoria</taxon>
        <taxon>Bdelloidea</taxon>
        <taxon>Philodinida</taxon>
        <taxon>Philodinidae</taxon>
        <taxon>Rotaria</taxon>
    </lineage>
</organism>
<proteinExistence type="predicted"/>
<dbReference type="Proteomes" id="UP000681720">
    <property type="component" value="Unassembled WGS sequence"/>
</dbReference>
<dbReference type="EMBL" id="CAJOBJ010376855">
    <property type="protein sequence ID" value="CAF5225868.1"/>
    <property type="molecule type" value="Genomic_DNA"/>
</dbReference>
<comment type="caution">
    <text evidence="1">The sequence shown here is derived from an EMBL/GenBank/DDBJ whole genome shotgun (WGS) entry which is preliminary data.</text>
</comment>